<keyword evidence="5" id="KW-1185">Reference proteome</keyword>
<dbReference type="RefSeq" id="WP_009601856.1">
    <property type="nucleotide sequence ID" value="NZ_AEIU01000079.1"/>
</dbReference>
<dbReference type="SUPFAM" id="SSF56645">
    <property type="entry name" value="Acyl-CoA dehydrogenase NM domain-like"/>
    <property type="match status" value="1"/>
</dbReference>
<dbReference type="Pfam" id="PF02770">
    <property type="entry name" value="Acyl-CoA_dh_M"/>
    <property type="match status" value="1"/>
</dbReference>
<organism evidence="4 5">
    <name type="scientific">Vibrio caribbeanicus ATCC BAA-2122</name>
    <dbReference type="NCBI Taxonomy" id="796620"/>
    <lineage>
        <taxon>Bacteria</taxon>
        <taxon>Pseudomonadati</taxon>
        <taxon>Pseudomonadota</taxon>
        <taxon>Gammaproteobacteria</taxon>
        <taxon>Vibrionales</taxon>
        <taxon>Vibrionaceae</taxon>
        <taxon>Vibrio</taxon>
    </lineage>
</organism>
<accession>E3BLC5</accession>
<dbReference type="Gene3D" id="1.10.540.10">
    <property type="entry name" value="Acyl-CoA dehydrogenase/oxidase, N-terminal domain"/>
    <property type="match status" value="1"/>
</dbReference>
<comment type="caution">
    <text evidence="4">The sequence shown here is derived from an EMBL/GenBank/DDBJ whole genome shotgun (WGS) entry which is preliminary data.</text>
</comment>
<evidence type="ECO:0000313" key="5">
    <source>
        <dbReference type="Proteomes" id="UP000002943"/>
    </source>
</evidence>
<evidence type="ECO:0000313" key="4">
    <source>
        <dbReference type="EMBL" id="EFP96137.1"/>
    </source>
</evidence>
<dbReference type="Proteomes" id="UP000002943">
    <property type="component" value="Unassembled WGS sequence"/>
</dbReference>
<gene>
    <name evidence="4" type="ORF">VIBC2010_06010</name>
</gene>
<dbReference type="InterPro" id="IPR046373">
    <property type="entry name" value="Acyl-CoA_Oxase/DH_mid-dom_sf"/>
</dbReference>
<dbReference type="InterPro" id="IPR037069">
    <property type="entry name" value="AcylCoA_DH/ox_N_sf"/>
</dbReference>
<dbReference type="PANTHER" id="PTHR43292">
    <property type="entry name" value="ACYL-COA DEHYDROGENASE"/>
    <property type="match status" value="1"/>
</dbReference>
<dbReference type="GO" id="GO:0050660">
    <property type="term" value="F:flavin adenine dinucleotide binding"/>
    <property type="evidence" value="ECO:0007669"/>
    <property type="project" value="InterPro"/>
</dbReference>
<keyword evidence="1" id="KW-0560">Oxidoreductase</keyword>
<dbReference type="GO" id="GO:0005886">
    <property type="term" value="C:plasma membrane"/>
    <property type="evidence" value="ECO:0007669"/>
    <property type="project" value="TreeGrafter"/>
</dbReference>
<dbReference type="PANTHER" id="PTHR43292:SF3">
    <property type="entry name" value="ACYL-COA DEHYDROGENASE FADE29"/>
    <property type="match status" value="1"/>
</dbReference>
<dbReference type="EMBL" id="AEIU01000079">
    <property type="protein sequence ID" value="EFP96137.1"/>
    <property type="molecule type" value="Genomic_DNA"/>
</dbReference>
<reference evidence="4 5" key="1">
    <citation type="journal article" date="2012" name="Int. J. Syst. Evol. Microbiol.">
        <title>Vibrio caribbeanicus sp. nov., isolated from the marine sponge Scleritoderma cyanea.</title>
        <authorList>
            <person name="Hoffmann M."/>
            <person name="Monday S.R."/>
            <person name="Allard M.W."/>
            <person name="Strain E.A."/>
            <person name="Whittaker P."/>
            <person name="Naum M."/>
            <person name="McCarthy P.J."/>
            <person name="Lopez J.V."/>
            <person name="Fischer M."/>
            <person name="Brown E.W."/>
        </authorList>
    </citation>
    <scope>NUCLEOTIDE SEQUENCE [LARGE SCALE GENOMIC DNA]</scope>
    <source>
        <strain evidence="4 5">ATCC BAA-2122</strain>
    </source>
</reference>
<proteinExistence type="predicted"/>
<feature type="domain" description="Acyl-CoA oxidase/dehydrogenase middle" evidence="2">
    <location>
        <begin position="113"/>
        <end position="205"/>
    </location>
</feature>
<dbReference type="InterPro" id="IPR013786">
    <property type="entry name" value="AcylCoA_DH/ox_N"/>
</dbReference>
<evidence type="ECO:0000256" key="1">
    <source>
        <dbReference type="ARBA" id="ARBA00023002"/>
    </source>
</evidence>
<dbReference type="STRING" id="796620.VIBC2010_06010"/>
<evidence type="ECO:0000259" key="2">
    <source>
        <dbReference type="Pfam" id="PF02770"/>
    </source>
</evidence>
<dbReference type="OrthoDB" id="9769473at2"/>
<evidence type="ECO:0000259" key="3">
    <source>
        <dbReference type="Pfam" id="PF02771"/>
    </source>
</evidence>
<dbReference type="eggNOG" id="COG1960">
    <property type="taxonomic scope" value="Bacteria"/>
</dbReference>
<dbReference type="InterPro" id="IPR052161">
    <property type="entry name" value="Mycobact_Acyl-CoA_DH"/>
</dbReference>
<dbReference type="GO" id="GO:0016627">
    <property type="term" value="F:oxidoreductase activity, acting on the CH-CH group of donors"/>
    <property type="evidence" value="ECO:0007669"/>
    <property type="project" value="InterPro"/>
</dbReference>
<sequence>MEFKSKVKHIISNYSKRNVIHNPDSEPDIRGLCQLLGMEQLLAPSWSKEYGGIDLGQSANLFVLEEIVSQGLSETLYLLSVHFVGGILNIAGTESQKNKFLPEIAKGQTFFSILYTERTSGSDLSSLETQAVRLDDGTFVINGEKIYSLKSQQADYALCAVRTDSSSIGHNGITLFIVPLNDENVILEHLDSISDENFCRVRFNNLQVTSEDIVGEIDQGWPLITEAISLERTGFDYYIKAERFFKILHESTPFFHRGTWDDHYVNALEFELGCAKNHVNEVLSDFFANGKVNEYQGAIAKLISSELAVKIINYTHDNIDQSSVIIHQPQVYNKISSAYRESQGLLLSAGSSEMMLETIARKSIYEEGVI</sequence>
<dbReference type="InterPro" id="IPR006091">
    <property type="entry name" value="Acyl-CoA_Oxase/DH_mid-dom"/>
</dbReference>
<dbReference type="Pfam" id="PF02771">
    <property type="entry name" value="Acyl-CoA_dh_N"/>
    <property type="match status" value="1"/>
</dbReference>
<name>E3BLC5_9VIBR</name>
<feature type="domain" description="Acyl-CoA dehydrogenase/oxidase N-terminal" evidence="3">
    <location>
        <begin position="31"/>
        <end position="108"/>
    </location>
</feature>
<dbReference type="InterPro" id="IPR009100">
    <property type="entry name" value="AcylCoA_DH/oxidase_NM_dom_sf"/>
</dbReference>
<protein>
    <submittedName>
        <fullName evidence="4">Acyl-CoA dehydrogenase domain protein</fullName>
    </submittedName>
</protein>
<dbReference type="Gene3D" id="2.40.110.10">
    <property type="entry name" value="Butyryl-CoA Dehydrogenase, subunit A, domain 2"/>
    <property type="match status" value="1"/>
</dbReference>
<dbReference type="AlphaFoldDB" id="E3BLC5"/>